<dbReference type="EMBL" id="JACEIK010002572">
    <property type="protein sequence ID" value="MCD9637847.1"/>
    <property type="molecule type" value="Genomic_DNA"/>
</dbReference>
<sequence>SSWEEIRRKSRRDYSLRACSNTVPMHLLRLRGRLLCQPGITAALWRELRIIWPACKTTEPLLFGVMRWTIPYSSFKGESLYESILTPQSAVLRFSKIR</sequence>
<comment type="caution">
    <text evidence="1">The sequence shown here is derived from an EMBL/GenBank/DDBJ whole genome shotgun (WGS) entry which is preliminary data.</text>
</comment>
<feature type="non-terminal residue" evidence="1">
    <location>
        <position position="98"/>
    </location>
</feature>
<reference evidence="1 2" key="1">
    <citation type="journal article" date="2021" name="BMC Genomics">
        <title>Datura genome reveals duplications of psychoactive alkaloid biosynthetic genes and high mutation rate following tissue culture.</title>
        <authorList>
            <person name="Rajewski A."/>
            <person name="Carter-House D."/>
            <person name="Stajich J."/>
            <person name="Litt A."/>
        </authorList>
    </citation>
    <scope>NUCLEOTIDE SEQUENCE [LARGE SCALE GENOMIC DNA]</scope>
    <source>
        <strain evidence="1">AR-01</strain>
    </source>
</reference>
<proteinExistence type="predicted"/>
<evidence type="ECO:0000313" key="1">
    <source>
        <dbReference type="EMBL" id="MCD9637847.1"/>
    </source>
</evidence>
<dbReference type="Proteomes" id="UP000823775">
    <property type="component" value="Unassembled WGS sequence"/>
</dbReference>
<name>A0ABS8USS7_DATST</name>
<gene>
    <name evidence="1" type="ORF">HAX54_021378</name>
</gene>
<accession>A0ABS8USS7</accession>
<keyword evidence="2" id="KW-1185">Reference proteome</keyword>
<feature type="non-terminal residue" evidence="1">
    <location>
        <position position="1"/>
    </location>
</feature>
<protein>
    <submittedName>
        <fullName evidence="1">Uncharacterized protein</fullName>
    </submittedName>
</protein>
<organism evidence="1 2">
    <name type="scientific">Datura stramonium</name>
    <name type="common">Jimsonweed</name>
    <name type="synonym">Common thornapple</name>
    <dbReference type="NCBI Taxonomy" id="4076"/>
    <lineage>
        <taxon>Eukaryota</taxon>
        <taxon>Viridiplantae</taxon>
        <taxon>Streptophyta</taxon>
        <taxon>Embryophyta</taxon>
        <taxon>Tracheophyta</taxon>
        <taxon>Spermatophyta</taxon>
        <taxon>Magnoliopsida</taxon>
        <taxon>eudicotyledons</taxon>
        <taxon>Gunneridae</taxon>
        <taxon>Pentapetalae</taxon>
        <taxon>asterids</taxon>
        <taxon>lamiids</taxon>
        <taxon>Solanales</taxon>
        <taxon>Solanaceae</taxon>
        <taxon>Solanoideae</taxon>
        <taxon>Datureae</taxon>
        <taxon>Datura</taxon>
    </lineage>
</organism>
<evidence type="ECO:0000313" key="2">
    <source>
        <dbReference type="Proteomes" id="UP000823775"/>
    </source>
</evidence>